<accession>A0A9X3YNN1</accession>
<keyword evidence="1" id="KW-1133">Transmembrane helix</keyword>
<dbReference type="EMBL" id="JAOVZO020000018">
    <property type="protein sequence ID" value="MDC8014041.1"/>
    <property type="molecule type" value="Genomic_DNA"/>
</dbReference>
<reference evidence="2" key="1">
    <citation type="submission" date="2023-02" db="EMBL/GenBank/DDBJ databases">
        <title>Tahibacter soli sp. nov. isolated from soil.</title>
        <authorList>
            <person name="Baek J.H."/>
            <person name="Lee J.K."/>
            <person name="Choi D.G."/>
            <person name="Jeon C.O."/>
        </authorList>
    </citation>
    <scope>NUCLEOTIDE SEQUENCE</scope>
    <source>
        <strain evidence="2">BL</strain>
    </source>
</reference>
<feature type="transmembrane region" description="Helical" evidence="1">
    <location>
        <begin position="83"/>
        <end position="102"/>
    </location>
</feature>
<sequence length="152" mass="16684">MVTEVILAYLHFAAILTFVWFVAKQWTLLRAGPAALDLRRLALSDVGVGLAAIGVVATGVARLAFGAKPLAFYLKNPVFHAKIGLFVLVGLISIVPTMRILAWRRAHKADPAFRPDEAAWRRVCRCVMIELHGIALIPLLAVMMARAIGYRP</sequence>
<feature type="transmembrane region" description="Helical" evidence="1">
    <location>
        <begin position="6"/>
        <end position="23"/>
    </location>
</feature>
<evidence type="ECO:0000313" key="3">
    <source>
        <dbReference type="Proteomes" id="UP001139971"/>
    </source>
</evidence>
<dbReference type="Proteomes" id="UP001139971">
    <property type="component" value="Unassembled WGS sequence"/>
</dbReference>
<organism evidence="2 3">
    <name type="scientific">Tahibacter soli</name>
    <dbReference type="NCBI Taxonomy" id="2983605"/>
    <lineage>
        <taxon>Bacteria</taxon>
        <taxon>Pseudomonadati</taxon>
        <taxon>Pseudomonadota</taxon>
        <taxon>Gammaproteobacteria</taxon>
        <taxon>Lysobacterales</taxon>
        <taxon>Rhodanobacteraceae</taxon>
        <taxon>Tahibacter</taxon>
    </lineage>
</organism>
<feature type="transmembrane region" description="Helical" evidence="1">
    <location>
        <begin position="43"/>
        <end position="63"/>
    </location>
</feature>
<keyword evidence="1" id="KW-0472">Membrane</keyword>
<name>A0A9X3YNN1_9GAMM</name>
<gene>
    <name evidence="2" type="ORF">OD750_015970</name>
</gene>
<dbReference type="RefSeq" id="WP_263541685.1">
    <property type="nucleotide sequence ID" value="NZ_JAOVZO020000018.1"/>
</dbReference>
<keyword evidence="1" id="KW-0812">Transmembrane</keyword>
<dbReference type="Pfam" id="PF09980">
    <property type="entry name" value="DUF2214"/>
    <property type="match status" value="1"/>
</dbReference>
<evidence type="ECO:0000313" key="2">
    <source>
        <dbReference type="EMBL" id="MDC8014041.1"/>
    </source>
</evidence>
<comment type="caution">
    <text evidence="2">The sequence shown here is derived from an EMBL/GenBank/DDBJ whole genome shotgun (WGS) entry which is preliminary data.</text>
</comment>
<protein>
    <submittedName>
        <fullName evidence="2">DUF2214 family protein</fullName>
    </submittedName>
</protein>
<dbReference type="AlphaFoldDB" id="A0A9X3YNN1"/>
<keyword evidence="3" id="KW-1185">Reference proteome</keyword>
<proteinExistence type="predicted"/>
<evidence type="ECO:0000256" key="1">
    <source>
        <dbReference type="SAM" id="Phobius"/>
    </source>
</evidence>
<dbReference type="InterPro" id="IPR018706">
    <property type="entry name" value="DUF2214_membrane"/>
</dbReference>
<feature type="transmembrane region" description="Helical" evidence="1">
    <location>
        <begin position="123"/>
        <end position="148"/>
    </location>
</feature>